<dbReference type="GO" id="GO:0016020">
    <property type="term" value="C:membrane"/>
    <property type="evidence" value="ECO:0007669"/>
    <property type="project" value="UniProtKB-SubCell"/>
</dbReference>
<evidence type="ECO:0008006" key="18">
    <source>
        <dbReference type="Google" id="ProtNLM"/>
    </source>
</evidence>
<keyword evidence="6" id="KW-0812">Transmembrane</keyword>
<dbReference type="CDD" id="cd11065">
    <property type="entry name" value="CYP64-like"/>
    <property type="match status" value="1"/>
</dbReference>
<reference evidence="16 17" key="1">
    <citation type="journal article" date="2012" name="Science">
        <title>The Paleozoic origin of enzymatic lignin decomposition reconstructed from 31 fungal genomes.</title>
        <authorList>
            <person name="Floudas D."/>
            <person name="Binder M."/>
            <person name="Riley R."/>
            <person name="Barry K."/>
            <person name="Blanchette R.A."/>
            <person name="Henrissat B."/>
            <person name="Martinez A.T."/>
            <person name="Otillar R."/>
            <person name="Spatafora J.W."/>
            <person name="Yadav J.S."/>
            <person name="Aerts A."/>
            <person name="Benoit I."/>
            <person name="Boyd A."/>
            <person name="Carlson A."/>
            <person name="Copeland A."/>
            <person name="Coutinho P.M."/>
            <person name="de Vries R.P."/>
            <person name="Ferreira P."/>
            <person name="Findley K."/>
            <person name="Foster B."/>
            <person name="Gaskell J."/>
            <person name="Glotzer D."/>
            <person name="Gorecki P."/>
            <person name="Heitman J."/>
            <person name="Hesse C."/>
            <person name="Hori C."/>
            <person name="Igarashi K."/>
            <person name="Jurgens J.A."/>
            <person name="Kallen N."/>
            <person name="Kersten P."/>
            <person name="Kohler A."/>
            <person name="Kuees U."/>
            <person name="Kumar T.K.A."/>
            <person name="Kuo A."/>
            <person name="LaButti K."/>
            <person name="Larrondo L.F."/>
            <person name="Lindquist E."/>
            <person name="Ling A."/>
            <person name="Lombard V."/>
            <person name="Lucas S."/>
            <person name="Lundell T."/>
            <person name="Martin R."/>
            <person name="McLaughlin D.J."/>
            <person name="Morgenstern I."/>
            <person name="Morin E."/>
            <person name="Murat C."/>
            <person name="Nagy L.G."/>
            <person name="Nolan M."/>
            <person name="Ohm R.A."/>
            <person name="Patyshakuliyeva A."/>
            <person name="Rokas A."/>
            <person name="Ruiz-Duenas F.J."/>
            <person name="Sabat G."/>
            <person name="Salamov A."/>
            <person name="Samejima M."/>
            <person name="Schmutz J."/>
            <person name="Slot J.C."/>
            <person name="St John F."/>
            <person name="Stenlid J."/>
            <person name="Sun H."/>
            <person name="Sun S."/>
            <person name="Syed K."/>
            <person name="Tsang A."/>
            <person name="Wiebenga A."/>
            <person name="Young D."/>
            <person name="Pisabarro A."/>
            <person name="Eastwood D.C."/>
            <person name="Martin F."/>
            <person name="Cullen D."/>
            <person name="Grigoriev I.V."/>
            <person name="Hibbett D.S."/>
        </authorList>
    </citation>
    <scope>NUCLEOTIDE SEQUENCE</scope>
    <source>
        <strain evidence="17">FP-58527</strain>
    </source>
</reference>
<dbReference type="InterPro" id="IPR050364">
    <property type="entry name" value="Cytochrome_P450_fung"/>
</dbReference>
<dbReference type="Proteomes" id="UP000015241">
    <property type="component" value="Unassembled WGS sequence"/>
</dbReference>
<dbReference type="AlphaFoldDB" id="S8E9G7"/>
<dbReference type="GO" id="GO:0016705">
    <property type="term" value="F:oxidoreductase activity, acting on paired donors, with incorporation or reduction of molecular oxygen"/>
    <property type="evidence" value="ECO:0007669"/>
    <property type="project" value="InterPro"/>
</dbReference>
<keyword evidence="15" id="KW-0732">Signal</keyword>
<keyword evidence="12" id="KW-0472">Membrane</keyword>
<evidence type="ECO:0000313" key="16">
    <source>
        <dbReference type="EMBL" id="EPS99958.1"/>
    </source>
</evidence>
<evidence type="ECO:0000256" key="8">
    <source>
        <dbReference type="ARBA" id="ARBA00022989"/>
    </source>
</evidence>
<dbReference type="Gene3D" id="1.10.630.10">
    <property type="entry name" value="Cytochrome P450"/>
    <property type="match status" value="1"/>
</dbReference>
<feature type="binding site" description="axial binding residue" evidence="13">
    <location>
        <position position="444"/>
    </location>
    <ligand>
        <name>heme</name>
        <dbReference type="ChEBI" id="CHEBI:30413"/>
    </ligand>
    <ligandPart>
        <name>Fe</name>
        <dbReference type="ChEBI" id="CHEBI:18248"/>
    </ligandPart>
</feature>
<evidence type="ECO:0000256" key="13">
    <source>
        <dbReference type="PIRSR" id="PIRSR602401-1"/>
    </source>
</evidence>
<comment type="subcellular location">
    <subcellularLocation>
        <location evidence="2">Membrane</location>
        <topology evidence="2">Single-pass membrane protein</topology>
    </subcellularLocation>
</comment>
<dbReference type="EMBL" id="KE504152">
    <property type="protein sequence ID" value="EPS99958.1"/>
    <property type="molecule type" value="Genomic_DNA"/>
</dbReference>
<keyword evidence="7 13" id="KW-0479">Metal-binding</keyword>
<dbReference type="InterPro" id="IPR036396">
    <property type="entry name" value="Cyt_P450_sf"/>
</dbReference>
<protein>
    <recommendedName>
        <fullName evidence="18">Cytochrome P450</fullName>
    </recommendedName>
</protein>
<gene>
    <name evidence="16" type="ORF">FOMPIDRAFT_1123474</name>
</gene>
<evidence type="ECO:0000256" key="10">
    <source>
        <dbReference type="ARBA" id="ARBA00023004"/>
    </source>
</evidence>
<evidence type="ECO:0000256" key="11">
    <source>
        <dbReference type="ARBA" id="ARBA00023033"/>
    </source>
</evidence>
<dbReference type="GO" id="GO:0020037">
    <property type="term" value="F:heme binding"/>
    <property type="evidence" value="ECO:0007669"/>
    <property type="project" value="InterPro"/>
</dbReference>
<evidence type="ECO:0000313" key="17">
    <source>
        <dbReference type="Proteomes" id="UP000015241"/>
    </source>
</evidence>
<evidence type="ECO:0000256" key="12">
    <source>
        <dbReference type="ARBA" id="ARBA00023136"/>
    </source>
</evidence>
<accession>S8E9G7</accession>
<dbReference type="PRINTS" id="PR00463">
    <property type="entry name" value="EP450I"/>
</dbReference>
<evidence type="ECO:0000256" key="7">
    <source>
        <dbReference type="ARBA" id="ARBA00022723"/>
    </source>
</evidence>
<dbReference type="InterPro" id="IPR017972">
    <property type="entry name" value="Cyt_P450_CS"/>
</dbReference>
<evidence type="ECO:0000256" key="15">
    <source>
        <dbReference type="SAM" id="SignalP"/>
    </source>
</evidence>
<dbReference type="HOGENOM" id="CLU_001570_2_3_1"/>
<keyword evidence="5 13" id="KW-0349">Heme</keyword>
<evidence type="ECO:0000256" key="4">
    <source>
        <dbReference type="ARBA" id="ARBA00010617"/>
    </source>
</evidence>
<dbReference type="GO" id="GO:0005506">
    <property type="term" value="F:iron ion binding"/>
    <property type="evidence" value="ECO:0007669"/>
    <property type="project" value="InterPro"/>
</dbReference>
<keyword evidence="17" id="KW-1185">Reference proteome</keyword>
<comment type="similarity">
    <text evidence="4 14">Belongs to the cytochrome P450 family.</text>
</comment>
<keyword evidence="11 14" id="KW-0503">Monooxygenase</keyword>
<evidence type="ECO:0000256" key="9">
    <source>
        <dbReference type="ARBA" id="ARBA00023002"/>
    </source>
</evidence>
<dbReference type="InParanoid" id="S8E9G7"/>
<feature type="chain" id="PRO_5004562878" description="Cytochrome P450" evidence="15">
    <location>
        <begin position="22"/>
        <end position="519"/>
    </location>
</feature>
<sequence>MTPIAWIVVSLTLLIFLLRQSKKPTLERRRLPPGPKRLPILGNAHQLPLEYQEKMFWTWAKTYGKYPRHCNLIYAEFFGHRTLVINSFKIARDLLDKRGAIYSSRPRLLTMVELIGWDPTLVFAPYHSEHRKKQRRWVQAAFGEKDTIRQYENMQQRETYRLLQSLMQTPGDFVKHMNRFTVALILESVYGHRVTSLDDKYVAMMDRAMQATNACGPAGGGLADYLPFLKYIPTWMPGAGFMRTAMRGRELVRIAHYAPFEMVRNAMKSGDAPVSFTSELVGKAEKADRLDEEENDIRYAAGTLYAAGSDTTNAVLQTFFLAMVLHPNVLKTAQEEIDRAVGSDRLPTLEDRPNLPYIECILKETYRWHPALPLGVPHHLTEDDEYEGYYLPKDTPVVTNLWAMARDENMYDNPDEFRPERFLEANPEIEDPRNIVFGYGRRLCPGRLFADTTLFLAISGIAATLDIRKARDSAGNIITPEGTFFSAFVSYPKEYKCAITPRSLTAVHVVADALANVEV</sequence>
<keyword evidence="10 13" id="KW-0408">Iron</keyword>
<dbReference type="PRINTS" id="PR00385">
    <property type="entry name" value="P450"/>
</dbReference>
<evidence type="ECO:0000256" key="14">
    <source>
        <dbReference type="RuleBase" id="RU000461"/>
    </source>
</evidence>
<comment type="cofactor">
    <cofactor evidence="1 13">
        <name>heme</name>
        <dbReference type="ChEBI" id="CHEBI:30413"/>
    </cofactor>
</comment>
<dbReference type="PROSITE" id="PS00086">
    <property type="entry name" value="CYTOCHROME_P450"/>
    <property type="match status" value="1"/>
</dbReference>
<keyword evidence="9 14" id="KW-0560">Oxidoreductase</keyword>
<evidence type="ECO:0000256" key="5">
    <source>
        <dbReference type="ARBA" id="ARBA00022617"/>
    </source>
</evidence>
<keyword evidence="8" id="KW-1133">Transmembrane helix</keyword>
<feature type="signal peptide" evidence="15">
    <location>
        <begin position="1"/>
        <end position="21"/>
    </location>
</feature>
<proteinExistence type="inferred from homology"/>
<dbReference type="InterPro" id="IPR001128">
    <property type="entry name" value="Cyt_P450"/>
</dbReference>
<evidence type="ECO:0000256" key="1">
    <source>
        <dbReference type="ARBA" id="ARBA00001971"/>
    </source>
</evidence>
<dbReference type="InterPro" id="IPR002401">
    <property type="entry name" value="Cyt_P450_E_grp-I"/>
</dbReference>
<dbReference type="PANTHER" id="PTHR46300:SF7">
    <property type="entry name" value="P450, PUTATIVE (EUROFUNG)-RELATED"/>
    <property type="match status" value="1"/>
</dbReference>
<name>S8E9G7_FOMSC</name>
<comment type="pathway">
    <text evidence="3">Secondary metabolite biosynthesis.</text>
</comment>
<evidence type="ECO:0000256" key="3">
    <source>
        <dbReference type="ARBA" id="ARBA00005179"/>
    </source>
</evidence>
<dbReference type="STRING" id="743788.S8E9G7"/>
<dbReference type="OrthoDB" id="2779462at2759"/>
<dbReference type="GO" id="GO:0004497">
    <property type="term" value="F:monooxygenase activity"/>
    <property type="evidence" value="ECO:0007669"/>
    <property type="project" value="UniProtKB-KW"/>
</dbReference>
<dbReference type="eggNOG" id="KOG0156">
    <property type="taxonomic scope" value="Eukaryota"/>
</dbReference>
<organism evidence="16 17">
    <name type="scientific">Fomitopsis schrenkii</name>
    <name type="common">Brown rot fungus</name>
    <dbReference type="NCBI Taxonomy" id="2126942"/>
    <lineage>
        <taxon>Eukaryota</taxon>
        <taxon>Fungi</taxon>
        <taxon>Dikarya</taxon>
        <taxon>Basidiomycota</taxon>
        <taxon>Agaricomycotina</taxon>
        <taxon>Agaricomycetes</taxon>
        <taxon>Polyporales</taxon>
        <taxon>Fomitopsis</taxon>
    </lineage>
</organism>
<dbReference type="PANTHER" id="PTHR46300">
    <property type="entry name" value="P450, PUTATIVE (EUROFUNG)-RELATED-RELATED"/>
    <property type="match status" value="1"/>
</dbReference>
<evidence type="ECO:0000256" key="2">
    <source>
        <dbReference type="ARBA" id="ARBA00004167"/>
    </source>
</evidence>
<dbReference type="SUPFAM" id="SSF48264">
    <property type="entry name" value="Cytochrome P450"/>
    <property type="match status" value="1"/>
</dbReference>
<dbReference type="Pfam" id="PF00067">
    <property type="entry name" value="p450"/>
    <property type="match status" value="1"/>
</dbReference>
<evidence type="ECO:0000256" key="6">
    <source>
        <dbReference type="ARBA" id="ARBA00022692"/>
    </source>
</evidence>